<evidence type="ECO:0000256" key="4">
    <source>
        <dbReference type="RuleBase" id="RU361168"/>
    </source>
</evidence>
<dbReference type="EC" id="3.2.1.22" evidence="4"/>
<sequence length="269" mass="31348">MRPFLLYYMKQTGLLIFLIAQKKKQSLEKIKGSDKWSVKKLFIFLKQKEMDSWKILWLFSHLLYWFGESLNNGLGLTPPMGWSTWNYFARDWNASVFYQAVNVFVKMGLKEVGYEYINVDGGWWYHINNSIVRNASGFMTFDPVKYNISGYGTSIVDVINYVHSNGLKYGHYTDAGVSACDKDTPMSEYYETQVSAHNNFYFIIIIIDIALFVEWGMDMIKVDACYVQENETVIMQRWQKMLNATGRPVLLSDCRNGCMHDNSTNQFDL</sequence>
<accession>X6MI78</accession>
<dbReference type="OrthoDB" id="5795902at2759"/>
<dbReference type="SUPFAM" id="SSF51445">
    <property type="entry name" value="(Trans)glycosidases"/>
    <property type="match status" value="1"/>
</dbReference>
<dbReference type="EMBL" id="ASPP01021096">
    <property type="protein sequence ID" value="ETO12765.1"/>
    <property type="molecule type" value="Genomic_DNA"/>
</dbReference>
<evidence type="ECO:0000313" key="6">
    <source>
        <dbReference type="Proteomes" id="UP000023152"/>
    </source>
</evidence>
<dbReference type="Gene3D" id="3.20.20.70">
    <property type="entry name" value="Aldolase class I"/>
    <property type="match status" value="1"/>
</dbReference>
<reference evidence="5 6" key="1">
    <citation type="journal article" date="2013" name="Curr. Biol.">
        <title>The Genome of the Foraminiferan Reticulomyxa filosa.</title>
        <authorList>
            <person name="Glockner G."/>
            <person name="Hulsmann N."/>
            <person name="Schleicher M."/>
            <person name="Noegel A.A."/>
            <person name="Eichinger L."/>
            <person name="Gallinger C."/>
            <person name="Pawlowski J."/>
            <person name="Sierra R."/>
            <person name="Euteneuer U."/>
            <person name="Pillet L."/>
            <person name="Moustafa A."/>
            <person name="Platzer M."/>
            <person name="Groth M."/>
            <person name="Szafranski K."/>
            <person name="Schliwa M."/>
        </authorList>
    </citation>
    <scope>NUCLEOTIDE SEQUENCE [LARGE SCALE GENOMIC DNA]</scope>
</reference>
<comment type="catalytic activity">
    <reaction evidence="4">
        <text>Hydrolysis of terminal, non-reducing alpha-D-galactose residues in alpha-D-galactosides, including galactose oligosaccharides, galactomannans and galactolipids.</text>
        <dbReference type="EC" id="3.2.1.22"/>
    </reaction>
</comment>
<dbReference type="Proteomes" id="UP000023152">
    <property type="component" value="Unassembled WGS sequence"/>
</dbReference>
<comment type="similarity">
    <text evidence="1 4">Belongs to the glycosyl hydrolase 27 family.</text>
</comment>
<dbReference type="Pfam" id="PF16499">
    <property type="entry name" value="Melibiase_2"/>
    <property type="match status" value="1"/>
</dbReference>
<evidence type="ECO:0000256" key="1">
    <source>
        <dbReference type="ARBA" id="ARBA00009743"/>
    </source>
</evidence>
<dbReference type="InterPro" id="IPR017853">
    <property type="entry name" value="GH"/>
</dbReference>
<dbReference type="PRINTS" id="PR00740">
    <property type="entry name" value="GLHYDRLASE27"/>
</dbReference>
<dbReference type="GO" id="GO:0004557">
    <property type="term" value="F:alpha-galactosidase activity"/>
    <property type="evidence" value="ECO:0007669"/>
    <property type="project" value="UniProtKB-EC"/>
</dbReference>
<proteinExistence type="inferred from homology"/>
<keyword evidence="4" id="KW-1015">Disulfide bond</keyword>
<dbReference type="AlphaFoldDB" id="X6MI78"/>
<keyword evidence="6" id="KW-1185">Reference proteome</keyword>
<keyword evidence="3 4" id="KW-0326">Glycosidase</keyword>
<protein>
    <recommendedName>
        <fullName evidence="4">Alpha-galactosidase</fullName>
        <ecNumber evidence="4">3.2.1.22</ecNumber>
    </recommendedName>
    <alternativeName>
        <fullName evidence="4">Melibiase</fullName>
    </alternativeName>
</protein>
<keyword evidence="2 4" id="KW-0378">Hydrolase</keyword>
<organism evidence="5 6">
    <name type="scientific">Reticulomyxa filosa</name>
    <dbReference type="NCBI Taxonomy" id="46433"/>
    <lineage>
        <taxon>Eukaryota</taxon>
        <taxon>Sar</taxon>
        <taxon>Rhizaria</taxon>
        <taxon>Retaria</taxon>
        <taxon>Foraminifera</taxon>
        <taxon>Monothalamids</taxon>
        <taxon>Reticulomyxidae</taxon>
        <taxon>Reticulomyxa</taxon>
    </lineage>
</organism>
<dbReference type="PANTHER" id="PTHR11452">
    <property type="entry name" value="ALPHA-GALACTOSIDASE/ALPHA-N-ACETYLGALACTOSAMINIDASE"/>
    <property type="match status" value="1"/>
</dbReference>
<comment type="caution">
    <text evidence="5">The sequence shown here is derived from an EMBL/GenBank/DDBJ whole genome shotgun (WGS) entry which is preliminary data.</text>
</comment>
<dbReference type="GO" id="GO:0005975">
    <property type="term" value="P:carbohydrate metabolic process"/>
    <property type="evidence" value="ECO:0007669"/>
    <property type="project" value="InterPro"/>
</dbReference>
<dbReference type="InterPro" id="IPR013785">
    <property type="entry name" value="Aldolase_TIM"/>
</dbReference>
<evidence type="ECO:0000256" key="2">
    <source>
        <dbReference type="ARBA" id="ARBA00022801"/>
    </source>
</evidence>
<evidence type="ECO:0000256" key="3">
    <source>
        <dbReference type="ARBA" id="ARBA00023295"/>
    </source>
</evidence>
<name>X6MI78_RETFI</name>
<evidence type="ECO:0000313" key="5">
    <source>
        <dbReference type="EMBL" id="ETO12765.1"/>
    </source>
</evidence>
<dbReference type="PANTHER" id="PTHR11452:SF75">
    <property type="entry name" value="ALPHA-GALACTOSIDASE MEL1"/>
    <property type="match status" value="1"/>
</dbReference>
<dbReference type="InterPro" id="IPR002241">
    <property type="entry name" value="Glyco_hydro_27"/>
</dbReference>
<gene>
    <name evidence="5" type="ORF">RFI_24610</name>
</gene>